<evidence type="ECO:0000313" key="7">
    <source>
        <dbReference type="EMBL" id="OPJ55978.1"/>
    </source>
</evidence>
<feature type="transmembrane region" description="Helical" evidence="5">
    <location>
        <begin position="292"/>
        <end position="313"/>
    </location>
</feature>
<keyword evidence="2 5" id="KW-0812">Transmembrane</keyword>
<organism evidence="7 8">
    <name type="scientific">Alkalithermobacter paradoxus</name>
    <dbReference type="NCBI Taxonomy" id="29349"/>
    <lineage>
        <taxon>Bacteria</taxon>
        <taxon>Bacillati</taxon>
        <taxon>Bacillota</taxon>
        <taxon>Clostridia</taxon>
        <taxon>Peptostreptococcales</taxon>
        <taxon>Tepidibacteraceae</taxon>
        <taxon>Alkalithermobacter</taxon>
    </lineage>
</organism>
<name>A0A1V4I7K8_9FIRM</name>
<dbReference type="GO" id="GO:0006874">
    <property type="term" value="P:intracellular calcium ion homeostasis"/>
    <property type="evidence" value="ECO:0007669"/>
    <property type="project" value="TreeGrafter"/>
</dbReference>
<feature type="transmembrane region" description="Helical" evidence="5">
    <location>
        <begin position="170"/>
        <end position="190"/>
    </location>
</feature>
<gene>
    <name evidence="7" type="primary">yrbG_1</name>
    <name evidence="7" type="ORF">CLOTH_11560</name>
</gene>
<evidence type="ECO:0000256" key="2">
    <source>
        <dbReference type="ARBA" id="ARBA00022692"/>
    </source>
</evidence>
<dbReference type="Gene3D" id="1.20.1420.30">
    <property type="entry name" value="NCX, central ion-binding region"/>
    <property type="match status" value="1"/>
</dbReference>
<evidence type="ECO:0000256" key="5">
    <source>
        <dbReference type="SAM" id="Phobius"/>
    </source>
</evidence>
<feature type="transmembrane region" description="Helical" evidence="5">
    <location>
        <begin position="103"/>
        <end position="122"/>
    </location>
</feature>
<evidence type="ECO:0000256" key="1">
    <source>
        <dbReference type="ARBA" id="ARBA00004141"/>
    </source>
</evidence>
<evidence type="ECO:0000256" key="3">
    <source>
        <dbReference type="ARBA" id="ARBA00022989"/>
    </source>
</evidence>
<dbReference type="Pfam" id="PF01699">
    <property type="entry name" value="Na_Ca_ex"/>
    <property type="match status" value="2"/>
</dbReference>
<evidence type="ECO:0000313" key="8">
    <source>
        <dbReference type="Proteomes" id="UP000190140"/>
    </source>
</evidence>
<proteinExistence type="predicted"/>
<feature type="transmembrane region" description="Helical" evidence="5">
    <location>
        <begin position="66"/>
        <end position="91"/>
    </location>
</feature>
<keyword evidence="8" id="KW-1185">Reference proteome</keyword>
<dbReference type="AlphaFoldDB" id="A0A1V4I7K8"/>
<evidence type="ECO:0000259" key="6">
    <source>
        <dbReference type="Pfam" id="PF01699"/>
    </source>
</evidence>
<dbReference type="GO" id="GO:0005262">
    <property type="term" value="F:calcium channel activity"/>
    <property type="evidence" value="ECO:0007669"/>
    <property type="project" value="TreeGrafter"/>
</dbReference>
<keyword evidence="4 5" id="KW-0472">Membrane</keyword>
<feature type="transmembrane region" description="Helical" evidence="5">
    <location>
        <begin position="268"/>
        <end position="286"/>
    </location>
</feature>
<comment type="subcellular location">
    <subcellularLocation>
        <location evidence="1">Membrane</location>
        <topology evidence="1">Multi-pass membrane protein</topology>
    </subcellularLocation>
</comment>
<reference evidence="7 8" key="1">
    <citation type="submission" date="2017-03" db="EMBL/GenBank/DDBJ databases">
        <title>Genome sequence of Clostridium thermoalcaliphilum DSM 7309.</title>
        <authorList>
            <person name="Poehlein A."/>
            <person name="Daniel R."/>
        </authorList>
    </citation>
    <scope>NUCLEOTIDE SEQUENCE [LARGE SCALE GENOMIC DNA]</scope>
    <source>
        <strain evidence="7 8">DSM 7309</strain>
    </source>
</reference>
<feature type="domain" description="Sodium/calcium exchanger membrane region" evidence="6">
    <location>
        <begin position="172"/>
        <end position="312"/>
    </location>
</feature>
<evidence type="ECO:0000256" key="4">
    <source>
        <dbReference type="ARBA" id="ARBA00023136"/>
    </source>
</evidence>
<dbReference type="PANTHER" id="PTHR10846:SF8">
    <property type="entry name" value="INNER MEMBRANE PROTEIN YRBG"/>
    <property type="match status" value="1"/>
</dbReference>
<dbReference type="PANTHER" id="PTHR10846">
    <property type="entry name" value="SODIUM/POTASSIUM/CALCIUM EXCHANGER"/>
    <property type="match status" value="1"/>
</dbReference>
<dbReference type="GO" id="GO:0008273">
    <property type="term" value="F:calcium, potassium:sodium antiporter activity"/>
    <property type="evidence" value="ECO:0007669"/>
    <property type="project" value="TreeGrafter"/>
</dbReference>
<dbReference type="Proteomes" id="UP000190140">
    <property type="component" value="Unassembled WGS sequence"/>
</dbReference>
<feature type="transmembrane region" description="Helical" evidence="5">
    <location>
        <begin position="236"/>
        <end position="256"/>
    </location>
</feature>
<dbReference type="InterPro" id="IPR004837">
    <property type="entry name" value="NaCa_Exmemb"/>
</dbReference>
<feature type="transmembrane region" description="Helical" evidence="5">
    <location>
        <begin position="33"/>
        <end position="54"/>
    </location>
</feature>
<dbReference type="OrthoDB" id="9794225at2"/>
<dbReference type="NCBIfam" id="TIGR00367">
    <property type="entry name" value="calcium/sodium antiporter"/>
    <property type="match status" value="1"/>
</dbReference>
<dbReference type="EMBL" id="MZGW01000003">
    <property type="protein sequence ID" value="OPJ55978.1"/>
    <property type="molecule type" value="Genomic_DNA"/>
</dbReference>
<sequence length="315" mass="33686">MDYVILLLGFVFLIKGADLFVEGASSIAKIFKVPPILIGLTIVAFGTSAPEAAVSINSAIKGANEIALGNVIGSNLFNTLLVIGVASIINPLKVQKMTILKEFPFGILASLVLFILCADVSLQNSNSNMISRGDGLILLSLFSIFVYYLVEMAILSKEDYEEDTKQMSVGKSIVLSIIGVIGIIIGGDWVVKASSSIAIAFGMSETLVGLTIVAIGTSLPELVTSIVAAFKKEADIAVGNVIGSNLFNILFILGVSSYINPIPIAQDIFFDVVYLLVATSITYIVSFTKRTVFRIEGALLSTCYIVYMAYIIIRN</sequence>
<feature type="transmembrane region" description="Helical" evidence="5">
    <location>
        <begin position="197"/>
        <end position="216"/>
    </location>
</feature>
<feature type="transmembrane region" description="Helical" evidence="5">
    <location>
        <begin position="134"/>
        <end position="150"/>
    </location>
</feature>
<dbReference type="InterPro" id="IPR004481">
    <property type="entry name" value="K/Na/Ca-exchanger"/>
</dbReference>
<comment type="caution">
    <text evidence="7">The sequence shown here is derived from an EMBL/GenBank/DDBJ whole genome shotgun (WGS) entry which is preliminary data.</text>
</comment>
<feature type="domain" description="Sodium/calcium exchanger membrane region" evidence="6">
    <location>
        <begin position="3"/>
        <end position="149"/>
    </location>
</feature>
<protein>
    <submittedName>
        <fullName evidence="7">Inner membrane protein YrbG</fullName>
    </submittedName>
</protein>
<accession>A0A1V4I7K8</accession>
<dbReference type="GO" id="GO:0005886">
    <property type="term" value="C:plasma membrane"/>
    <property type="evidence" value="ECO:0007669"/>
    <property type="project" value="TreeGrafter"/>
</dbReference>
<dbReference type="RefSeq" id="WP_079412037.1">
    <property type="nucleotide sequence ID" value="NZ_MZGW01000003.1"/>
</dbReference>
<dbReference type="STRING" id="29349.CLOTH_11560"/>
<keyword evidence="3 5" id="KW-1133">Transmembrane helix</keyword>
<dbReference type="InterPro" id="IPR044880">
    <property type="entry name" value="NCX_ion-bd_dom_sf"/>
</dbReference>